<keyword evidence="3" id="KW-1003">Cell membrane</keyword>
<dbReference type="InterPro" id="IPR010290">
    <property type="entry name" value="TM_effector"/>
</dbReference>
<feature type="transmembrane region" description="Helical" evidence="7">
    <location>
        <begin position="385"/>
        <end position="404"/>
    </location>
</feature>
<feature type="transmembrane region" description="Helical" evidence="7">
    <location>
        <begin position="12"/>
        <end position="31"/>
    </location>
</feature>
<feature type="transmembrane region" description="Helical" evidence="7">
    <location>
        <begin position="43"/>
        <end position="66"/>
    </location>
</feature>
<dbReference type="PROSITE" id="PS50850">
    <property type="entry name" value="MFS"/>
    <property type="match status" value="1"/>
</dbReference>
<feature type="transmembrane region" description="Helical" evidence="7">
    <location>
        <begin position="87"/>
        <end position="110"/>
    </location>
</feature>
<evidence type="ECO:0000256" key="2">
    <source>
        <dbReference type="ARBA" id="ARBA00022448"/>
    </source>
</evidence>
<keyword evidence="10" id="KW-1185">Reference proteome</keyword>
<dbReference type="RefSeq" id="WP_046327377.1">
    <property type="nucleotide sequence ID" value="NZ_CP084389.1"/>
</dbReference>
<feature type="transmembrane region" description="Helical" evidence="7">
    <location>
        <begin position="360"/>
        <end position="379"/>
    </location>
</feature>
<dbReference type="PANTHER" id="PTHR23513">
    <property type="entry name" value="INTEGRAL MEMBRANE EFFLUX PROTEIN-RELATED"/>
    <property type="match status" value="1"/>
</dbReference>
<dbReference type="AlphaFoldDB" id="A0AA47GH62"/>
<dbReference type="Pfam" id="PF05977">
    <property type="entry name" value="MFS_3"/>
    <property type="match status" value="1"/>
</dbReference>
<organism evidence="9 10">
    <name type="scientific">Lactobacillus helsingborgensis</name>
    <dbReference type="NCBI Taxonomy" id="1218494"/>
    <lineage>
        <taxon>Bacteria</taxon>
        <taxon>Bacillati</taxon>
        <taxon>Bacillota</taxon>
        <taxon>Bacilli</taxon>
        <taxon>Lactobacillales</taxon>
        <taxon>Lactobacillaceae</taxon>
        <taxon>Lactobacillus</taxon>
    </lineage>
</organism>
<dbReference type="SUPFAM" id="SSF103473">
    <property type="entry name" value="MFS general substrate transporter"/>
    <property type="match status" value="1"/>
</dbReference>
<dbReference type="InterPro" id="IPR036259">
    <property type="entry name" value="MFS_trans_sf"/>
</dbReference>
<evidence type="ECO:0000259" key="8">
    <source>
        <dbReference type="PROSITE" id="PS50850"/>
    </source>
</evidence>
<evidence type="ECO:0000256" key="3">
    <source>
        <dbReference type="ARBA" id="ARBA00022475"/>
    </source>
</evidence>
<evidence type="ECO:0000256" key="1">
    <source>
        <dbReference type="ARBA" id="ARBA00004651"/>
    </source>
</evidence>
<evidence type="ECO:0000256" key="7">
    <source>
        <dbReference type="SAM" id="Phobius"/>
    </source>
</evidence>
<accession>A0AA47GH62</accession>
<protein>
    <submittedName>
        <fullName evidence="9">MFS transporter</fullName>
    </submittedName>
</protein>
<evidence type="ECO:0000256" key="5">
    <source>
        <dbReference type="ARBA" id="ARBA00022989"/>
    </source>
</evidence>
<keyword evidence="5 7" id="KW-1133">Transmembrane helix</keyword>
<dbReference type="GO" id="GO:0022857">
    <property type="term" value="F:transmembrane transporter activity"/>
    <property type="evidence" value="ECO:0007669"/>
    <property type="project" value="InterPro"/>
</dbReference>
<sequence>MKNILKSNNNKLYLLSVITDNLGSSLMSFALPLMVLDITKNGIHLSIISIIETLPILILGLPAGALTDKFDVKRILIFSDLIRLISYLILSASFLSHLTVNCMIFIIYAVSLVVSVTNTLNTVSEITFASFLVEKKDFSELNSLVYGIQYAANFALPILGGILYQYISHSLLIGICATFYLISLLLEKKISLQTRAAAFSGYAALKSALKTVKTDIKEGLQYTLNLHSVLYPLILAALVNIASANFDNDSLIILRTQIGLSSQNIGIIVAIAAISALIGTLVVNWLNERIGFNLLFVSLIFAGAFFRVVFVLSQNVPTMVLAIAFVSIIESIINISIITNRQQQVEPRYLGRVTSIYKTVLIGVNSLGFLLGGLVAKKIGSRSGIGVSAIALLLVTVISIYLLTPKIKRDNKL</sequence>
<feature type="transmembrane region" description="Helical" evidence="7">
    <location>
        <begin position="166"/>
        <end position="186"/>
    </location>
</feature>
<feature type="transmembrane region" description="Helical" evidence="7">
    <location>
        <begin position="319"/>
        <end position="339"/>
    </location>
</feature>
<reference evidence="9" key="1">
    <citation type="submission" date="2021-09" db="EMBL/GenBank/DDBJ databases">
        <title>Lactobacillus species from Apis mellifera, Switzerland.</title>
        <authorList>
            <person name="Pfister J."/>
            <person name="Brown A."/>
            <person name="Neumann P."/>
            <person name="Collaud A."/>
            <person name="Retschnig G."/>
            <person name="Perreten V."/>
        </authorList>
    </citation>
    <scope>NUCLEOTIDE SEQUENCE</scope>
    <source>
        <strain evidence="9">IBH002</strain>
    </source>
</reference>
<dbReference type="EMBL" id="CP084389">
    <property type="protein sequence ID" value="UZX29979.1"/>
    <property type="molecule type" value="Genomic_DNA"/>
</dbReference>
<feature type="transmembrane region" description="Helical" evidence="7">
    <location>
        <begin position="229"/>
        <end position="246"/>
    </location>
</feature>
<gene>
    <name evidence="9" type="ORF">LDX53_01725</name>
</gene>
<keyword evidence="2" id="KW-0813">Transport</keyword>
<comment type="subcellular location">
    <subcellularLocation>
        <location evidence="1">Cell membrane</location>
        <topology evidence="1">Multi-pass membrane protein</topology>
    </subcellularLocation>
</comment>
<proteinExistence type="predicted"/>
<name>A0AA47GH62_9LACO</name>
<evidence type="ECO:0000256" key="6">
    <source>
        <dbReference type="ARBA" id="ARBA00023136"/>
    </source>
</evidence>
<evidence type="ECO:0000313" key="9">
    <source>
        <dbReference type="EMBL" id="UZX29979.1"/>
    </source>
</evidence>
<keyword evidence="6 7" id="KW-0472">Membrane</keyword>
<evidence type="ECO:0000256" key="4">
    <source>
        <dbReference type="ARBA" id="ARBA00022692"/>
    </source>
</evidence>
<dbReference type="Proteomes" id="UP001164557">
    <property type="component" value="Chromosome"/>
</dbReference>
<evidence type="ECO:0000313" key="10">
    <source>
        <dbReference type="Proteomes" id="UP001164557"/>
    </source>
</evidence>
<feature type="transmembrane region" description="Helical" evidence="7">
    <location>
        <begin position="266"/>
        <end position="286"/>
    </location>
</feature>
<keyword evidence="4 7" id="KW-0812">Transmembrane</keyword>
<dbReference type="Gene3D" id="1.20.1250.20">
    <property type="entry name" value="MFS general substrate transporter like domains"/>
    <property type="match status" value="2"/>
</dbReference>
<dbReference type="PANTHER" id="PTHR23513:SF6">
    <property type="entry name" value="MAJOR FACILITATOR SUPERFAMILY ASSOCIATED DOMAIN-CONTAINING PROTEIN"/>
    <property type="match status" value="1"/>
</dbReference>
<feature type="transmembrane region" description="Helical" evidence="7">
    <location>
        <begin position="293"/>
        <end position="313"/>
    </location>
</feature>
<feature type="domain" description="Major facilitator superfamily (MFS) profile" evidence="8">
    <location>
        <begin position="229"/>
        <end position="413"/>
    </location>
</feature>
<dbReference type="InterPro" id="IPR020846">
    <property type="entry name" value="MFS_dom"/>
</dbReference>
<dbReference type="CDD" id="cd06173">
    <property type="entry name" value="MFS_MefA_like"/>
    <property type="match status" value="1"/>
</dbReference>
<dbReference type="GO" id="GO:0005886">
    <property type="term" value="C:plasma membrane"/>
    <property type="evidence" value="ECO:0007669"/>
    <property type="project" value="UniProtKB-SubCell"/>
</dbReference>